<organism evidence="1 2">
    <name type="scientific">Candidatus Kaiserbacteria bacterium CG10_big_fil_rev_8_21_14_0_10_45_20</name>
    <dbReference type="NCBI Taxonomy" id="1974607"/>
    <lineage>
        <taxon>Bacteria</taxon>
        <taxon>Candidatus Kaiseribacteriota</taxon>
    </lineage>
</organism>
<dbReference type="Pfam" id="PF02452">
    <property type="entry name" value="PemK_toxin"/>
    <property type="match status" value="1"/>
</dbReference>
<proteinExistence type="predicted"/>
<sequence>MQKDFDGWNTVKKKTNKEASRLYTVREIWWCQFGINIGTEQDGSGERFLRPAVILRGFGPDACLVVPLTKSQRTHPLRFPVGIVDEKEARANLSQIRVIDTKRLVEKIGFLDKDIFKSLKKTVRDIL</sequence>
<dbReference type="SUPFAM" id="SSF50118">
    <property type="entry name" value="Cell growth inhibitor/plasmid maintenance toxic component"/>
    <property type="match status" value="1"/>
</dbReference>
<dbReference type="InterPro" id="IPR011067">
    <property type="entry name" value="Plasmid_toxin/cell-grow_inhib"/>
</dbReference>
<dbReference type="GO" id="GO:0003677">
    <property type="term" value="F:DNA binding"/>
    <property type="evidence" value="ECO:0007669"/>
    <property type="project" value="InterPro"/>
</dbReference>
<name>A0A2H0UF08_9BACT</name>
<dbReference type="Gene3D" id="2.30.30.110">
    <property type="match status" value="1"/>
</dbReference>
<reference evidence="2" key="1">
    <citation type="submission" date="2017-09" db="EMBL/GenBank/DDBJ databases">
        <title>Depth-based differentiation of microbial function through sediment-hosted aquifers and enrichment of novel symbionts in the deep terrestrial subsurface.</title>
        <authorList>
            <person name="Probst A.J."/>
            <person name="Ladd B."/>
            <person name="Jarett J.K."/>
            <person name="Geller-Mcgrath D.E."/>
            <person name="Sieber C.M.K."/>
            <person name="Emerson J.B."/>
            <person name="Anantharaman K."/>
            <person name="Thomas B.C."/>
            <person name="Malmstrom R."/>
            <person name="Stieglmeier M."/>
            <person name="Klingl A."/>
            <person name="Woyke T."/>
            <person name="Ryan C.M."/>
            <person name="Banfield J.F."/>
        </authorList>
    </citation>
    <scope>NUCLEOTIDE SEQUENCE [LARGE SCALE GENOMIC DNA]</scope>
</reference>
<evidence type="ECO:0008006" key="3">
    <source>
        <dbReference type="Google" id="ProtNLM"/>
    </source>
</evidence>
<gene>
    <name evidence="1" type="ORF">COU15_03090</name>
</gene>
<dbReference type="AlphaFoldDB" id="A0A2H0UF08"/>
<evidence type="ECO:0000313" key="2">
    <source>
        <dbReference type="Proteomes" id="UP000229315"/>
    </source>
</evidence>
<protein>
    <recommendedName>
        <fullName evidence="3">Type II toxin-antitoxin system PemK/MazF family toxin</fullName>
    </recommendedName>
</protein>
<dbReference type="EMBL" id="PFBH01000019">
    <property type="protein sequence ID" value="PIR84992.1"/>
    <property type="molecule type" value="Genomic_DNA"/>
</dbReference>
<dbReference type="Proteomes" id="UP000229315">
    <property type="component" value="Unassembled WGS sequence"/>
</dbReference>
<accession>A0A2H0UF08</accession>
<dbReference type="InterPro" id="IPR003477">
    <property type="entry name" value="PemK-like"/>
</dbReference>
<comment type="caution">
    <text evidence="1">The sequence shown here is derived from an EMBL/GenBank/DDBJ whole genome shotgun (WGS) entry which is preliminary data.</text>
</comment>
<evidence type="ECO:0000313" key="1">
    <source>
        <dbReference type="EMBL" id="PIR84992.1"/>
    </source>
</evidence>